<dbReference type="RefSeq" id="WP_145750210.1">
    <property type="nucleotide sequence ID" value="NZ_VITN01000006.1"/>
</dbReference>
<evidence type="ECO:0000313" key="3">
    <source>
        <dbReference type="Proteomes" id="UP000319859"/>
    </source>
</evidence>
<feature type="transmembrane region" description="Helical" evidence="1">
    <location>
        <begin position="75"/>
        <end position="103"/>
    </location>
</feature>
<dbReference type="AlphaFoldDB" id="A0A560FGF8"/>
<name>A0A560FGF8_9PROT</name>
<evidence type="ECO:0000256" key="1">
    <source>
        <dbReference type="SAM" id="Phobius"/>
    </source>
</evidence>
<dbReference type="Proteomes" id="UP000319859">
    <property type="component" value="Unassembled WGS sequence"/>
</dbReference>
<sequence length="139" mass="14702">MGILQDILSPASGVIGPVVTKLLNFIPDPTARAQAEAAAYKEAADRIQQLDLAQLEVNRAEAGNNSVFVAGWRPFIGWVCGAALAYQYIAMPLLVWVAGLAAGHAVIQPPKLDDQLTTILLGMLGLGGLRTLEKVKGVK</sequence>
<evidence type="ECO:0000313" key="2">
    <source>
        <dbReference type="EMBL" id="TWB20690.1"/>
    </source>
</evidence>
<gene>
    <name evidence="2" type="ORF">FBZ89_10689</name>
</gene>
<organism evidence="2 3">
    <name type="scientific">Nitrospirillum amazonense</name>
    <dbReference type="NCBI Taxonomy" id="28077"/>
    <lineage>
        <taxon>Bacteria</taxon>
        <taxon>Pseudomonadati</taxon>
        <taxon>Pseudomonadota</taxon>
        <taxon>Alphaproteobacteria</taxon>
        <taxon>Rhodospirillales</taxon>
        <taxon>Azospirillaceae</taxon>
        <taxon>Nitrospirillum</taxon>
    </lineage>
</organism>
<keyword evidence="1" id="KW-0812">Transmembrane</keyword>
<accession>A0A560FGF8</accession>
<dbReference type="OrthoDB" id="1433389at2"/>
<dbReference type="Pfam" id="PF11351">
    <property type="entry name" value="GTA_holin_3TM"/>
    <property type="match status" value="1"/>
</dbReference>
<comment type="caution">
    <text evidence="2">The sequence shown here is derived from an EMBL/GenBank/DDBJ whole genome shotgun (WGS) entry which is preliminary data.</text>
</comment>
<proteinExistence type="predicted"/>
<dbReference type="EMBL" id="VITN01000006">
    <property type="protein sequence ID" value="TWB20690.1"/>
    <property type="molecule type" value="Genomic_DNA"/>
</dbReference>
<protein>
    <submittedName>
        <fullName evidence="2">Holin (3TMs family)</fullName>
    </submittedName>
</protein>
<reference evidence="2 3" key="1">
    <citation type="submission" date="2019-06" db="EMBL/GenBank/DDBJ databases">
        <title>Genomic Encyclopedia of Type Strains, Phase IV (KMG-V): Genome sequencing to study the core and pangenomes of soil and plant-associated prokaryotes.</title>
        <authorList>
            <person name="Whitman W."/>
        </authorList>
    </citation>
    <scope>NUCLEOTIDE SEQUENCE [LARGE SCALE GENOMIC DNA]</scope>
    <source>
        <strain evidence="2 3">BR 11880</strain>
    </source>
</reference>
<dbReference type="InterPro" id="IPR021497">
    <property type="entry name" value="GTA_holin_3TM"/>
</dbReference>
<keyword evidence="1" id="KW-1133">Transmembrane helix</keyword>
<keyword evidence="1" id="KW-0472">Membrane</keyword>